<evidence type="ECO:0000313" key="2">
    <source>
        <dbReference type="Proteomes" id="UP000828941"/>
    </source>
</evidence>
<keyword evidence="2" id="KW-1185">Reference proteome</keyword>
<protein>
    <submittedName>
        <fullName evidence="1">Uncharacterized protein</fullName>
    </submittedName>
</protein>
<name>A0ACB9N633_BAUVA</name>
<comment type="caution">
    <text evidence="1">The sequence shown here is derived from an EMBL/GenBank/DDBJ whole genome shotgun (WGS) entry which is preliminary data.</text>
</comment>
<evidence type="ECO:0000313" key="1">
    <source>
        <dbReference type="EMBL" id="KAI4331992.1"/>
    </source>
</evidence>
<organism evidence="1 2">
    <name type="scientific">Bauhinia variegata</name>
    <name type="common">Purple orchid tree</name>
    <name type="synonym">Phanera variegata</name>
    <dbReference type="NCBI Taxonomy" id="167791"/>
    <lineage>
        <taxon>Eukaryota</taxon>
        <taxon>Viridiplantae</taxon>
        <taxon>Streptophyta</taxon>
        <taxon>Embryophyta</taxon>
        <taxon>Tracheophyta</taxon>
        <taxon>Spermatophyta</taxon>
        <taxon>Magnoliopsida</taxon>
        <taxon>eudicotyledons</taxon>
        <taxon>Gunneridae</taxon>
        <taxon>Pentapetalae</taxon>
        <taxon>rosids</taxon>
        <taxon>fabids</taxon>
        <taxon>Fabales</taxon>
        <taxon>Fabaceae</taxon>
        <taxon>Cercidoideae</taxon>
        <taxon>Cercideae</taxon>
        <taxon>Bauhiniinae</taxon>
        <taxon>Bauhinia</taxon>
    </lineage>
</organism>
<sequence>MSTISILRQLSFLFLLFILTISNVTAQFEPLRLLNYSCTNDNNYTSNSIYSTNLQSLLSNLTSNKDIDYGFYNLSVGENPKKVNAVGMCRGDIKPDDCRTCLYNATIVLPQRCPTQKEAIAWLETCMLRYSNRSIFGLMETDPSFAWAYEYDATDVAQFNQVLSNLMERLRISAASGDSRRKFAADNVPGPGYQTIYAIVQCTPDLSQQKCSDCLLDAVARVPECCRGKGGGRVVGPSCNFRYEMYRFYDPSVDPPSTSGKGSSISYLSFGLLNVR</sequence>
<proteinExistence type="predicted"/>
<gene>
    <name evidence="1" type="ORF">L6164_016935</name>
</gene>
<dbReference type="EMBL" id="CM039432">
    <property type="protein sequence ID" value="KAI4331992.1"/>
    <property type="molecule type" value="Genomic_DNA"/>
</dbReference>
<reference evidence="1 2" key="1">
    <citation type="journal article" date="2022" name="DNA Res.">
        <title>Chromosomal-level genome assembly of the orchid tree Bauhinia variegata (Leguminosae; Cercidoideae) supports the allotetraploid origin hypothesis of Bauhinia.</title>
        <authorList>
            <person name="Zhong Y."/>
            <person name="Chen Y."/>
            <person name="Zheng D."/>
            <person name="Pang J."/>
            <person name="Liu Y."/>
            <person name="Luo S."/>
            <person name="Meng S."/>
            <person name="Qian L."/>
            <person name="Wei D."/>
            <person name="Dai S."/>
            <person name="Zhou R."/>
        </authorList>
    </citation>
    <scope>NUCLEOTIDE SEQUENCE [LARGE SCALE GENOMIC DNA]</scope>
    <source>
        <strain evidence="1">BV-YZ2020</strain>
    </source>
</reference>
<dbReference type="Proteomes" id="UP000828941">
    <property type="component" value="Chromosome 7"/>
</dbReference>
<accession>A0ACB9N633</accession>